<accession>B6ALG1</accession>
<evidence type="ECO:0000313" key="2">
    <source>
        <dbReference type="EMBL" id="EDZ40415.1"/>
    </source>
</evidence>
<dbReference type="NCBIfam" id="TIGR01764">
    <property type="entry name" value="excise"/>
    <property type="match status" value="1"/>
</dbReference>
<proteinExistence type="predicted"/>
<sequence length="62" mass="7448">MKREFYRAEEVAERLGIKVSTVRRWIFDRRLTVIKFGRAVRIPEYEVERMIEMGTRSSIGLD</sequence>
<dbReference type="Pfam" id="PF12728">
    <property type="entry name" value="HTH_17"/>
    <property type="match status" value="1"/>
</dbReference>
<name>B6ALG1_9BACT</name>
<dbReference type="AlphaFoldDB" id="B6ALG1"/>
<evidence type="ECO:0000259" key="1">
    <source>
        <dbReference type="Pfam" id="PF12728"/>
    </source>
</evidence>
<dbReference type="InterPro" id="IPR009061">
    <property type="entry name" value="DNA-bd_dom_put_sf"/>
</dbReference>
<organism evidence="2">
    <name type="scientific">Leptospirillum sp. Group II '5-way CG'</name>
    <dbReference type="NCBI Taxonomy" id="419541"/>
    <lineage>
        <taxon>Bacteria</taxon>
        <taxon>Pseudomonadati</taxon>
        <taxon>Nitrospirota</taxon>
        <taxon>Nitrospiria</taxon>
        <taxon>Nitrospirales</taxon>
        <taxon>Nitrospiraceae</taxon>
        <taxon>Leptospirillum</taxon>
    </lineage>
</organism>
<dbReference type="InterPro" id="IPR010093">
    <property type="entry name" value="SinI_DNA-bd"/>
</dbReference>
<feature type="domain" description="Helix-turn-helix" evidence="1">
    <location>
        <begin position="5"/>
        <end position="52"/>
    </location>
</feature>
<dbReference type="InterPro" id="IPR041657">
    <property type="entry name" value="HTH_17"/>
</dbReference>
<gene>
    <name evidence="2" type="ORF">CGL2_11346194</name>
</gene>
<dbReference type="EMBL" id="DS995259">
    <property type="protein sequence ID" value="EDZ40415.1"/>
    <property type="molecule type" value="Genomic_DNA"/>
</dbReference>
<dbReference type="GO" id="GO:0003677">
    <property type="term" value="F:DNA binding"/>
    <property type="evidence" value="ECO:0007669"/>
    <property type="project" value="InterPro"/>
</dbReference>
<dbReference type="SUPFAM" id="SSF46955">
    <property type="entry name" value="Putative DNA-binding domain"/>
    <property type="match status" value="1"/>
</dbReference>
<reference evidence="2" key="1">
    <citation type="journal article" date="2004" name="Nature">
        <title>Community structure and metabolism through reconstruction of microbial genomes from the environment.</title>
        <authorList>
            <person name="Tyson G.W."/>
            <person name="Chapman J."/>
            <person name="Hugenholtz P."/>
            <person name="Allen E.E."/>
            <person name="Ram R.J."/>
            <person name="Richardson P.M."/>
            <person name="Solovyev V.V."/>
            <person name="Rubin E.M."/>
            <person name="Rokhsar D.S."/>
            <person name="Banfield J.F."/>
        </authorList>
    </citation>
    <scope>NUCLEOTIDE SEQUENCE [LARGE SCALE GENOMIC DNA]</scope>
</reference>
<reference evidence="2" key="2">
    <citation type="journal article" date="2008" name="PLoS Biol.">
        <title>Population genomic analysis of strain variation in Leptospirillum group II bacteria involved in acid mine drainage formation.</title>
        <authorList>
            <person name="Simmons S.L."/>
            <person name="Dibartolo G."/>
            <person name="Denef V.J."/>
            <person name="Goltsman D.S."/>
            <person name="Thelen M.P."/>
            <person name="Banfield J.F."/>
        </authorList>
    </citation>
    <scope>NUCLEOTIDE SEQUENCE [LARGE SCALE GENOMIC DNA]</scope>
</reference>
<protein>
    <recommendedName>
        <fullName evidence="1">Helix-turn-helix domain-containing protein</fullName>
    </recommendedName>
</protein>